<evidence type="ECO:0000256" key="3">
    <source>
        <dbReference type="ARBA" id="ARBA00023125"/>
    </source>
</evidence>
<evidence type="ECO:0000256" key="4">
    <source>
        <dbReference type="ARBA" id="ARBA00023163"/>
    </source>
</evidence>
<proteinExistence type="inferred from homology"/>
<comment type="caution">
    <text evidence="6">The sequence shown here is derived from an EMBL/GenBank/DDBJ whole genome shotgun (WGS) entry which is preliminary data.</text>
</comment>
<dbReference type="InterPro" id="IPR000847">
    <property type="entry name" value="LysR_HTH_N"/>
</dbReference>
<name>A0ABQ5U2C1_9PROT</name>
<protein>
    <submittedName>
        <fullName evidence="6">LysR family transcriptional regulator</fullName>
    </submittedName>
</protein>
<accession>A0ABQ5U2C1</accession>
<evidence type="ECO:0000256" key="1">
    <source>
        <dbReference type="ARBA" id="ARBA00009437"/>
    </source>
</evidence>
<dbReference type="SUPFAM" id="SSF46785">
    <property type="entry name" value="Winged helix' DNA-binding domain"/>
    <property type="match status" value="1"/>
</dbReference>
<dbReference type="PANTHER" id="PTHR30346">
    <property type="entry name" value="TRANSCRIPTIONAL DUAL REGULATOR HCAR-RELATED"/>
    <property type="match status" value="1"/>
</dbReference>
<keyword evidence="7" id="KW-1185">Reference proteome</keyword>
<gene>
    <name evidence="6" type="ORF">GCM10007924_15210</name>
</gene>
<dbReference type="InterPro" id="IPR036390">
    <property type="entry name" value="WH_DNA-bd_sf"/>
</dbReference>
<keyword evidence="3" id="KW-0238">DNA-binding</keyword>
<reference evidence="6" key="1">
    <citation type="journal article" date="2014" name="Int. J. Syst. Evol. Microbiol.">
        <title>Complete genome of a new Firmicutes species belonging to the dominant human colonic microbiota ('Ruminococcus bicirculans') reveals two chromosomes and a selective capacity to utilize plant glucans.</title>
        <authorList>
            <consortium name="NISC Comparative Sequencing Program"/>
            <person name="Wegmann U."/>
            <person name="Louis P."/>
            <person name="Goesmann A."/>
            <person name="Henrissat B."/>
            <person name="Duncan S.H."/>
            <person name="Flint H.J."/>
        </authorList>
    </citation>
    <scope>NUCLEOTIDE SEQUENCE</scope>
    <source>
        <strain evidence="6">NBRC 103408</strain>
    </source>
</reference>
<dbReference type="PANTHER" id="PTHR30346:SF0">
    <property type="entry name" value="HCA OPERON TRANSCRIPTIONAL ACTIVATOR HCAR"/>
    <property type="match status" value="1"/>
</dbReference>
<keyword evidence="2" id="KW-0805">Transcription regulation</keyword>
<dbReference type="Gene3D" id="3.40.190.10">
    <property type="entry name" value="Periplasmic binding protein-like II"/>
    <property type="match status" value="2"/>
</dbReference>
<dbReference type="EMBL" id="BSNF01000006">
    <property type="protein sequence ID" value="GLQ06300.1"/>
    <property type="molecule type" value="Genomic_DNA"/>
</dbReference>
<evidence type="ECO:0000256" key="2">
    <source>
        <dbReference type="ARBA" id="ARBA00023015"/>
    </source>
</evidence>
<keyword evidence="4" id="KW-0804">Transcription</keyword>
<dbReference type="Pfam" id="PF00126">
    <property type="entry name" value="HTH_1"/>
    <property type="match status" value="1"/>
</dbReference>
<dbReference type="PROSITE" id="PS50931">
    <property type="entry name" value="HTH_LYSR"/>
    <property type="match status" value="1"/>
</dbReference>
<sequence length="287" mass="31657">MAVAEYGSTSAAARHLNVSQPSISLAITKLETSLGQPLFLRNAGQGLELTAFGARKIDDLRALKRQAGQLFETPDRMEGVLNFGVFSTLGPRYAPSLIRLFQDRYPHTDIRLHEGDLETQFAWLESGRIDMALIYDFGIPSDLAITPLADVRPYGLLPPGHRYADRPNLSLSELLEDPLILVSLPHSRGYFLSLAQMQGISPRIAFETGSIEMLRSMVANGLGVGLLATDIPYGKTYDGGTFIHMPLRGELVPHRIALAQTQRHPETTLQSAFKAHVRAYFTTQSAR</sequence>
<evidence type="ECO:0000313" key="7">
    <source>
        <dbReference type="Proteomes" id="UP001161409"/>
    </source>
</evidence>
<dbReference type="Gene3D" id="1.10.10.10">
    <property type="entry name" value="Winged helix-like DNA-binding domain superfamily/Winged helix DNA-binding domain"/>
    <property type="match status" value="1"/>
</dbReference>
<dbReference type="PRINTS" id="PR00039">
    <property type="entry name" value="HTHLYSR"/>
</dbReference>
<comment type="similarity">
    <text evidence="1">Belongs to the LysR transcriptional regulatory family.</text>
</comment>
<feature type="domain" description="HTH lysR-type" evidence="5">
    <location>
        <begin position="1"/>
        <end position="50"/>
    </location>
</feature>
<dbReference type="InterPro" id="IPR005119">
    <property type="entry name" value="LysR_subst-bd"/>
</dbReference>
<dbReference type="Proteomes" id="UP001161409">
    <property type="component" value="Unassembled WGS sequence"/>
</dbReference>
<dbReference type="SUPFAM" id="SSF53850">
    <property type="entry name" value="Periplasmic binding protein-like II"/>
    <property type="match status" value="1"/>
</dbReference>
<organism evidence="6 7">
    <name type="scientific">Sneathiella chinensis</name>
    <dbReference type="NCBI Taxonomy" id="349750"/>
    <lineage>
        <taxon>Bacteria</taxon>
        <taxon>Pseudomonadati</taxon>
        <taxon>Pseudomonadota</taxon>
        <taxon>Alphaproteobacteria</taxon>
        <taxon>Sneathiellales</taxon>
        <taxon>Sneathiellaceae</taxon>
        <taxon>Sneathiella</taxon>
    </lineage>
</organism>
<dbReference type="InterPro" id="IPR036388">
    <property type="entry name" value="WH-like_DNA-bd_sf"/>
</dbReference>
<evidence type="ECO:0000313" key="6">
    <source>
        <dbReference type="EMBL" id="GLQ06300.1"/>
    </source>
</evidence>
<reference evidence="6" key="2">
    <citation type="submission" date="2023-01" db="EMBL/GenBank/DDBJ databases">
        <title>Draft genome sequence of Sneathiella chinensis strain NBRC 103408.</title>
        <authorList>
            <person name="Sun Q."/>
            <person name="Mori K."/>
        </authorList>
    </citation>
    <scope>NUCLEOTIDE SEQUENCE</scope>
    <source>
        <strain evidence="6">NBRC 103408</strain>
    </source>
</reference>
<evidence type="ECO:0000259" key="5">
    <source>
        <dbReference type="PROSITE" id="PS50931"/>
    </source>
</evidence>
<dbReference type="Pfam" id="PF03466">
    <property type="entry name" value="LysR_substrate"/>
    <property type="match status" value="1"/>
</dbReference>